<dbReference type="AlphaFoldDB" id="A0A8H6VF50"/>
<dbReference type="PANTHER" id="PTHR28042">
    <property type="entry name" value="E3 UBIQUITIN-PROTEIN LIGASE COMPLEX SLX5-SLX8 SUBUNIT SLX5"/>
    <property type="match status" value="1"/>
</dbReference>
<dbReference type="PANTHER" id="PTHR28042:SF1">
    <property type="entry name" value="E3 UBIQUITIN-PROTEIN LIGASE COMPLEX SLX5-SLX8 SUBUNIT SLX5"/>
    <property type="match status" value="1"/>
</dbReference>
<gene>
    <name evidence="2" type="ORF">HII31_09522</name>
</gene>
<dbReference type="Proteomes" id="UP000660729">
    <property type="component" value="Unassembled WGS sequence"/>
</dbReference>
<feature type="compositionally biased region" description="Basic and acidic residues" evidence="1">
    <location>
        <begin position="41"/>
        <end position="54"/>
    </location>
</feature>
<keyword evidence="3" id="KW-1185">Reference proteome</keyword>
<comment type="caution">
    <text evidence="2">The sequence shown here is derived from an EMBL/GenBank/DDBJ whole genome shotgun (WGS) entry which is preliminary data.</text>
</comment>
<evidence type="ECO:0000313" key="3">
    <source>
        <dbReference type="Proteomes" id="UP000660729"/>
    </source>
</evidence>
<proteinExistence type="predicted"/>
<name>A0A8H6VF50_9PEZI</name>
<evidence type="ECO:0000256" key="1">
    <source>
        <dbReference type="SAM" id="MobiDB-lite"/>
    </source>
</evidence>
<evidence type="ECO:0000313" key="2">
    <source>
        <dbReference type="EMBL" id="KAF7189100.1"/>
    </source>
</evidence>
<accession>A0A8H6VF50</accession>
<protein>
    <submittedName>
        <fullName evidence="2">E3 ubiquitin-protein ligase complex slx8-rfp subunit rfp1</fullName>
    </submittedName>
</protein>
<sequence>MDGGSGSDGWPHLYRRESAKREFTMADPSTRNASPDTLFVSDHDDHYTHPEHAPQRRRLSPPRLALPPRRHYPGDGYDFRRPVMSSASTSQNTQEPDNQYDTLVIDLTDEAEPEPAPRASHSQPAQGEGSAGPFSARATRGPRFGRNIIDVESEGEGEGHSTRSSARAPPRNNYDSLFPRFSNQRPQPHPQYSVLRRPHRPTPPSINMDDVEDVEFLESRPASQARNRPISRAPRSVTPYPNGQNEPIDLTGDDDDEVMHVESRVRPGLNLDRPAAVAGTRTRSIMDGFPDALAGLFGSAGGTTARLWNRWNEVTGGQPGPAGNHEHRNATPRAHIHFGPARVGMQMELNLGGMMDYDTPAFDMGYQGANRPPEPKYEPPKAAEKGFTRSPGEDEIVVCPNCGDELAMGDSEQKQQVWVIKKCGHAYCGTCAENRTKIAASRTKGKGKGKALDVGTFKVCVVDGCNASASKNSMVHVYLGS</sequence>
<feature type="region of interest" description="Disordered" evidence="1">
    <location>
        <begin position="21"/>
        <end position="254"/>
    </location>
</feature>
<dbReference type="OrthoDB" id="2398441at2759"/>
<dbReference type="EMBL" id="JABCIY010000194">
    <property type="protein sequence ID" value="KAF7189100.1"/>
    <property type="molecule type" value="Genomic_DNA"/>
</dbReference>
<dbReference type="GO" id="GO:0033768">
    <property type="term" value="C:SUMO-targeted ubiquitin ligase complex"/>
    <property type="evidence" value="ECO:0007669"/>
    <property type="project" value="TreeGrafter"/>
</dbReference>
<dbReference type="GO" id="GO:0004842">
    <property type="term" value="F:ubiquitin-protein transferase activity"/>
    <property type="evidence" value="ECO:0007669"/>
    <property type="project" value="TreeGrafter"/>
</dbReference>
<dbReference type="InterPro" id="IPR038886">
    <property type="entry name" value="E3_SLX5/Rfp1"/>
</dbReference>
<reference evidence="2" key="1">
    <citation type="submission" date="2020-04" db="EMBL/GenBank/DDBJ databases">
        <title>Draft genome resource of the tomato pathogen Pseudocercospora fuligena.</title>
        <authorList>
            <person name="Zaccaron A."/>
        </authorList>
    </citation>
    <scope>NUCLEOTIDE SEQUENCE</scope>
    <source>
        <strain evidence="2">PF001</strain>
    </source>
</reference>
<organism evidence="2 3">
    <name type="scientific">Pseudocercospora fuligena</name>
    <dbReference type="NCBI Taxonomy" id="685502"/>
    <lineage>
        <taxon>Eukaryota</taxon>
        <taxon>Fungi</taxon>
        <taxon>Dikarya</taxon>
        <taxon>Ascomycota</taxon>
        <taxon>Pezizomycotina</taxon>
        <taxon>Dothideomycetes</taxon>
        <taxon>Dothideomycetidae</taxon>
        <taxon>Mycosphaerellales</taxon>
        <taxon>Mycosphaerellaceae</taxon>
        <taxon>Pseudocercospora</taxon>
    </lineage>
</organism>
<feature type="compositionally biased region" description="Polar residues" evidence="1">
    <location>
        <begin position="85"/>
        <end position="101"/>
    </location>
</feature>